<evidence type="ECO:0000256" key="12">
    <source>
        <dbReference type="SAM" id="MobiDB-lite"/>
    </source>
</evidence>
<keyword evidence="8" id="KW-0406">Ion transport</keyword>
<comment type="catalytic activity">
    <reaction evidence="10">
        <text>Mg(2+)(in) = Mg(2+)(out)</text>
        <dbReference type="Rhea" id="RHEA:29827"/>
        <dbReference type="ChEBI" id="CHEBI:18420"/>
    </reaction>
</comment>
<dbReference type="InterPro" id="IPR045863">
    <property type="entry name" value="CorA_TM1_TM2"/>
</dbReference>
<keyword evidence="4" id="KW-1003">Cell membrane</keyword>
<keyword evidence="15" id="KW-1185">Reference proteome</keyword>
<evidence type="ECO:0000256" key="11">
    <source>
        <dbReference type="ARBA" id="ARBA00045497"/>
    </source>
</evidence>
<comment type="caution">
    <text evidence="14">The sequence shown here is derived from an EMBL/GenBank/DDBJ whole genome shotgun (WGS) entry which is preliminary data.</text>
</comment>
<dbReference type="GO" id="GO:0015087">
    <property type="term" value="F:cobalt ion transmembrane transporter activity"/>
    <property type="evidence" value="ECO:0007669"/>
    <property type="project" value="TreeGrafter"/>
</dbReference>
<keyword evidence="7 13" id="KW-1133">Transmembrane helix</keyword>
<keyword evidence="9 13" id="KW-0472">Membrane</keyword>
<evidence type="ECO:0000256" key="5">
    <source>
        <dbReference type="ARBA" id="ARBA00022692"/>
    </source>
</evidence>
<evidence type="ECO:0000256" key="3">
    <source>
        <dbReference type="ARBA" id="ARBA00022448"/>
    </source>
</evidence>
<evidence type="ECO:0000256" key="8">
    <source>
        <dbReference type="ARBA" id="ARBA00023065"/>
    </source>
</evidence>
<evidence type="ECO:0000256" key="6">
    <source>
        <dbReference type="ARBA" id="ARBA00022842"/>
    </source>
</evidence>
<dbReference type="GO" id="GO:0015095">
    <property type="term" value="F:magnesium ion transmembrane transporter activity"/>
    <property type="evidence" value="ECO:0007669"/>
    <property type="project" value="TreeGrafter"/>
</dbReference>
<feature type="transmembrane region" description="Helical" evidence="13">
    <location>
        <begin position="288"/>
        <end position="308"/>
    </location>
</feature>
<organism evidence="14 15">
    <name type="scientific">Deinococcus detaillensis</name>
    <dbReference type="NCBI Taxonomy" id="2592048"/>
    <lineage>
        <taxon>Bacteria</taxon>
        <taxon>Thermotogati</taxon>
        <taxon>Deinococcota</taxon>
        <taxon>Deinococci</taxon>
        <taxon>Deinococcales</taxon>
        <taxon>Deinococcaceae</taxon>
        <taxon>Deinococcus</taxon>
    </lineage>
</organism>
<evidence type="ECO:0000313" key="14">
    <source>
        <dbReference type="EMBL" id="TSA88152.1"/>
    </source>
</evidence>
<keyword evidence="6" id="KW-0460">Magnesium</keyword>
<evidence type="ECO:0000313" key="15">
    <source>
        <dbReference type="Proteomes" id="UP000316092"/>
    </source>
</evidence>
<dbReference type="EMBL" id="VKDB01000001">
    <property type="protein sequence ID" value="TSA88152.1"/>
    <property type="molecule type" value="Genomic_DNA"/>
</dbReference>
<keyword evidence="5 13" id="KW-0812">Transmembrane</keyword>
<dbReference type="GO" id="GO:0005886">
    <property type="term" value="C:plasma membrane"/>
    <property type="evidence" value="ECO:0007669"/>
    <property type="project" value="UniProtKB-SubCell"/>
</dbReference>
<comment type="function">
    <text evidence="11">Mediates influx of magnesium ions. Alternates between open and closed states. Activated by low cytoplasmic Mg(2+) levels. Inactive when cytoplasmic Mg(2+) levels are high.</text>
</comment>
<dbReference type="Proteomes" id="UP000316092">
    <property type="component" value="Unassembled WGS sequence"/>
</dbReference>
<dbReference type="InterPro" id="IPR002523">
    <property type="entry name" value="MgTranspt_CorA/ZnTranspt_ZntB"/>
</dbReference>
<dbReference type="Gene3D" id="1.20.58.340">
    <property type="entry name" value="Magnesium transport protein CorA, transmembrane region"/>
    <property type="match status" value="2"/>
</dbReference>
<dbReference type="GO" id="GO:0050897">
    <property type="term" value="F:cobalt ion binding"/>
    <property type="evidence" value="ECO:0007669"/>
    <property type="project" value="TreeGrafter"/>
</dbReference>
<evidence type="ECO:0000256" key="1">
    <source>
        <dbReference type="ARBA" id="ARBA00004651"/>
    </source>
</evidence>
<name>A0A553V6S3_9DEIO</name>
<evidence type="ECO:0000256" key="9">
    <source>
        <dbReference type="ARBA" id="ARBA00023136"/>
    </source>
</evidence>
<dbReference type="PANTHER" id="PTHR46494">
    <property type="entry name" value="CORA FAMILY METAL ION TRANSPORTER (EUROFUNG)"/>
    <property type="match status" value="1"/>
</dbReference>
<sequence>MPAAPASSAEQKTSDSQKPVPQNVWVDVQAPTPEEWQSIRAAFPLHPLAMEDAQEEGHWSRFESYPAHDFITYRTLSKPEECDEFTERISLFLFQASALHEVGSILSISRRGTLYLGGVWKMAGRETVNTPAEVAYELLDHGTDTFGLYANALETRIEGMQEQVFKNERRDLIATVFEYKHDLAKVRRLCSDAREALLLLVRHGHAEGGDAILYRDALSNLDRAVLRLEGEREALTSLLDMSLGFQGQRMNEVIRTLTVVSTIFLPLTFLAGVWGMNFKLMPELQWPYGYGVAWGSFVLVGLMMALYFKRRGWW</sequence>
<evidence type="ECO:0000256" key="10">
    <source>
        <dbReference type="ARBA" id="ARBA00034269"/>
    </source>
</evidence>
<dbReference type="GO" id="GO:0000287">
    <property type="term" value="F:magnesium ion binding"/>
    <property type="evidence" value="ECO:0007669"/>
    <property type="project" value="TreeGrafter"/>
</dbReference>
<protein>
    <submittedName>
        <fullName evidence="14">Magnesium transporter CorA family protein</fullName>
    </submittedName>
</protein>
<evidence type="ECO:0000256" key="13">
    <source>
        <dbReference type="SAM" id="Phobius"/>
    </source>
</evidence>
<feature type="region of interest" description="Disordered" evidence="12">
    <location>
        <begin position="1"/>
        <end position="23"/>
    </location>
</feature>
<evidence type="ECO:0000256" key="2">
    <source>
        <dbReference type="ARBA" id="ARBA00009765"/>
    </source>
</evidence>
<dbReference type="AlphaFoldDB" id="A0A553V6S3"/>
<feature type="compositionally biased region" description="Polar residues" evidence="12">
    <location>
        <begin position="8"/>
        <end position="20"/>
    </location>
</feature>
<proteinExistence type="inferred from homology"/>
<dbReference type="Pfam" id="PF01544">
    <property type="entry name" value="CorA"/>
    <property type="match status" value="1"/>
</dbReference>
<keyword evidence="3" id="KW-0813">Transport</keyword>
<dbReference type="OrthoDB" id="9803416at2"/>
<dbReference type="SUPFAM" id="SSF144083">
    <property type="entry name" value="Magnesium transport protein CorA, transmembrane region"/>
    <property type="match status" value="1"/>
</dbReference>
<evidence type="ECO:0000256" key="7">
    <source>
        <dbReference type="ARBA" id="ARBA00022989"/>
    </source>
</evidence>
<evidence type="ECO:0000256" key="4">
    <source>
        <dbReference type="ARBA" id="ARBA00022475"/>
    </source>
</evidence>
<dbReference type="SUPFAM" id="SSF143865">
    <property type="entry name" value="CorA soluble domain-like"/>
    <property type="match status" value="1"/>
</dbReference>
<comment type="subcellular location">
    <subcellularLocation>
        <location evidence="1">Cell membrane</location>
        <topology evidence="1">Multi-pass membrane protein</topology>
    </subcellularLocation>
</comment>
<dbReference type="Gene3D" id="3.30.460.20">
    <property type="entry name" value="CorA soluble domain-like"/>
    <property type="match status" value="1"/>
</dbReference>
<reference evidence="14 15" key="1">
    <citation type="submission" date="2019-07" db="EMBL/GenBank/DDBJ databases">
        <title>Deinococcus detaillus sp. nov., isolated from humus soil in Antarctica.</title>
        <authorList>
            <person name="Zhang K."/>
        </authorList>
    </citation>
    <scope>NUCLEOTIDE SEQUENCE [LARGE SCALE GENOMIC DNA]</scope>
    <source>
        <strain evidence="14 15">H1</strain>
    </source>
</reference>
<feature type="transmembrane region" description="Helical" evidence="13">
    <location>
        <begin position="253"/>
        <end position="276"/>
    </location>
</feature>
<dbReference type="CDD" id="cd12822">
    <property type="entry name" value="TmCorA-like"/>
    <property type="match status" value="1"/>
</dbReference>
<dbReference type="PANTHER" id="PTHR46494:SF1">
    <property type="entry name" value="CORA FAMILY METAL ION TRANSPORTER (EUROFUNG)"/>
    <property type="match status" value="1"/>
</dbReference>
<accession>A0A553V6S3</accession>
<dbReference type="FunFam" id="1.20.58.340:FF:000004">
    <property type="entry name" value="Magnesium transport protein CorA"/>
    <property type="match status" value="1"/>
</dbReference>
<comment type="similarity">
    <text evidence="2">Belongs to the CorA metal ion transporter (MIT) (TC 1.A.35) family.</text>
</comment>
<gene>
    <name evidence="14" type="ORF">FNU79_00975</name>
</gene>
<dbReference type="InterPro" id="IPR045861">
    <property type="entry name" value="CorA_cytoplasmic_dom"/>
</dbReference>